<organism evidence="2 3">
    <name type="scientific">Chlamydomonas eustigma</name>
    <dbReference type="NCBI Taxonomy" id="1157962"/>
    <lineage>
        <taxon>Eukaryota</taxon>
        <taxon>Viridiplantae</taxon>
        <taxon>Chlorophyta</taxon>
        <taxon>core chlorophytes</taxon>
        <taxon>Chlorophyceae</taxon>
        <taxon>CS clade</taxon>
        <taxon>Chlamydomonadales</taxon>
        <taxon>Chlamydomonadaceae</taxon>
        <taxon>Chlamydomonas</taxon>
    </lineage>
</organism>
<comment type="caution">
    <text evidence="2">The sequence shown here is derived from an EMBL/GenBank/DDBJ whole genome shotgun (WGS) entry which is preliminary data.</text>
</comment>
<feature type="compositionally biased region" description="Polar residues" evidence="1">
    <location>
        <begin position="876"/>
        <end position="885"/>
    </location>
</feature>
<gene>
    <name evidence="2" type="ORF">CEUSTIGMA_g10257.t1</name>
</gene>
<feature type="compositionally biased region" description="Polar residues" evidence="1">
    <location>
        <begin position="360"/>
        <end position="370"/>
    </location>
</feature>
<evidence type="ECO:0000313" key="2">
    <source>
        <dbReference type="EMBL" id="GAX82831.1"/>
    </source>
</evidence>
<accession>A0A250XIC2</accession>
<evidence type="ECO:0000256" key="1">
    <source>
        <dbReference type="SAM" id="MobiDB-lite"/>
    </source>
</evidence>
<proteinExistence type="predicted"/>
<keyword evidence="3" id="KW-1185">Reference proteome</keyword>
<feature type="region of interest" description="Disordered" evidence="1">
    <location>
        <begin position="671"/>
        <end position="714"/>
    </location>
</feature>
<feature type="region of interest" description="Disordered" evidence="1">
    <location>
        <begin position="748"/>
        <end position="923"/>
    </location>
</feature>
<dbReference type="EMBL" id="BEGY01000086">
    <property type="protein sequence ID" value="GAX82831.1"/>
    <property type="molecule type" value="Genomic_DNA"/>
</dbReference>
<name>A0A250XIC2_9CHLO</name>
<dbReference type="SUPFAM" id="SSF48452">
    <property type="entry name" value="TPR-like"/>
    <property type="match status" value="1"/>
</dbReference>
<protein>
    <submittedName>
        <fullName evidence="2">Uncharacterized protein</fullName>
    </submittedName>
</protein>
<feature type="compositionally biased region" description="Low complexity" evidence="1">
    <location>
        <begin position="429"/>
        <end position="458"/>
    </location>
</feature>
<reference evidence="2 3" key="1">
    <citation type="submission" date="2017-08" db="EMBL/GenBank/DDBJ databases">
        <title>Acidophilic green algal genome provides insights into adaptation to an acidic environment.</title>
        <authorList>
            <person name="Hirooka S."/>
            <person name="Hirose Y."/>
            <person name="Kanesaki Y."/>
            <person name="Higuchi S."/>
            <person name="Fujiwara T."/>
            <person name="Onuma R."/>
            <person name="Era A."/>
            <person name="Ohbayashi R."/>
            <person name="Uzuka A."/>
            <person name="Nozaki H."/>
            <person name="Yoshikawa H."/>
            <person name="Miyagishima S.Y."/>
        </authorList>
    </citation>
    <scope>NUCLEOTIDE SEQUENCE [LARGE SCALE GENOMIC DNA]</scope>
    <source>
        <strain evidence="2 3">NIES-2499</strain>
    </source>
</reference>
<feature type="compositionally biased region" description="Low complexity" evidence="1">
    <location>
        <begin position="760"/>
        <end position="776"/>
    </location>
</feature>
<feature type="compositionally biased region" description="Low complexity" evidence="1">
    <location>
        <begin position="800"/>
        <end position="814"/>
    </location>
</feature>
<dbReference type="AlphaFoldDB" id="A0A250XIC2"/>
<sequence length="1248" mass="131849">MGCGNSTSLTVTSAQVVKGAANHLSGNRVTFSTEVCDKVIPASSTCIQPLIYNFFDLCAEAERKELLRDLSLGHDDTRAATFCDDKQFHDEDVRIIAVAVSENSTCKTLVSYLRLFCDSTDPQLLADNENEKGKAKTSILVYLYCIQQHSEHSVLKEFREARIMQHCSTTATLSQSWQHDSMLLRGKEVQVLPGITLCNELLLCSDESADILTSPTVAELVSQAINAHGPQCVYLLIMAERVNSLQLHTTWQHLQLASAGSMVRSSHMRSAQDRCVSSVDVYGMCDTQSRGLPRSSNASSVSPSAHYHQDLLIRPSCSVSSKAAAGLSRRSKSLSDAAAQPSHRNAAIQSKRHGTKTAAGLQQISKQQGNRPYDDPRLSVVPLFSPPSPTSWSCTSSHIRCNGGITERDSSGSQQGGSSESDHEDPEGAAAAAAAASLLLRTGGSRSSAATSTWSTGTEGPGPRGRASGSGALGHMCSFLLESARVHVETAARQLPSDNRGESAVVSKLKVCTDSMQNHDVGVDRIVTVTSRSSSCEAPAPSAMRPLPWQQEVLLGGDVELIPLSQVLLKEGRTPNSSTAQAVITPEMSLSTPVTEDVLRQPEDVDSSVPAAAAVAAAPPGPPSTAVEPASMISCTPPRLPSIKGCSHHPTSQNPAGSMVLQNMTLLSPVLPPLSPSHTTSASMCSFKEPGSVTKPEDDSHHVSTLPHSPAAGKDITLTHSHAHHYPSPPLSDIDLSHTRQSLRMRGHLPVAPPAHPTHQDSTPSSSPSEQQMSTSVPKKQSSPFSLPPTSPMAGFMQMPSSLSSVGLPSSLTPQVPPSPMSGFKQAAPPPPGTQAAAGAPPSSPADAGALPPEASFKVVSKSPSPSAHCAGAGKSSVSHLSTGPSGAVQGSHLPSTPRHEEEEEVLIPETAKGPPSSKQPDSVTKTLISYSAADLEAYGLILQLGSQWELAKQAFLLAHRVHCIVSGEGHALALQCLEAAATCCEVLGQVQQAIQLRYRTWSSVAAKESSRSPSSRNQPAAAAALGSLVAIGRTRSAAADHEGAADALRFASGQMDSLLGAHHLESLACLRMLAGELRKCGCLCEAFDTYREVYCRALEAMGPPPSNCVQGIQDSSLHARYFPESLSALHSMGACLLDQGKMEQAEEVWEKALAPLLLLEDEDVRQLSATESDTGDCGGVVVLFMALLQSLAGLRFGCGQLEGAVKLYERLASVKVQVYGMEHPDAQDALQLLKVVSLSLNKGEVLE</sequence>
<evidence type="ECO:0000313" key="3">
    <source>
        <dbReference type="Proteomes" id="UP000232323"/>
    </source>
</evidence>
<dbReference type="Proteomes" id="UP000232323">
    <property type="component" value="Unassembled WGS sequence"/>
</dbReference>
<dbReference type="InterPro" id="IPR011990">
    <property type="entry name" value="TPR-like_helical_dom_sf"/>
</dbReference>
<dbReference type="STRING" id="1157962.A0A250XIC2"/>
<dbReference type="Gene3D" id="1.25.40.10">
    <property type="entry name" value="Tetratricopeptide repeat domain"/>
    <property type="match status" value="2"/>
</dbReference>
<feature type="region of interest" description="Disordered" evidence="1">
    <location>
        <begin position="331"/>
        <end position="469"/>
    </location>
</feature>
<feature type="compositionally biased region" description="Low complexity" evidence="1">
    <location>
        <begin position="834"/>
        <end position="868"/>
    </location>
</feature>